<evidence type="ECO:0000313" key="2">
    <source>
        <dbReference type="EnsemblMetazoa" id="XP_029345872.1"/>
    </source>
</evidence>
<reference evidence="2" key="2">
    <citation type="submission" date="2022-06" db="UniProtKB">
        <authorList>
            <consortium name="EnsemblMetazoa"/>
        </authorList>
    </citation>
    <scope>IDENTIFICATION</scope>
</reference>
<organism evidence="2 3">
    <name type="scientific">Acyrthosiphon pisum</name>
    <name type="common">Pea aphid</name>
    <dbReference type="NCBI Taxonomy" id="7029"/>
    <lineage>
        <taxon>Eukaryota</taxon>
        <taxon>Metazoa</taxon>
        <taxon>Ecdysozoa</taxon>
        <taxon>Arthropoda</taxon>
        <taxon>Hexapoda</taxon>
        <taxon>Insecta</taxon>
        <taxon>Pterygota</taxon>
        <taxon>Neoptera</taxon>
        <taxon>Paraneoptera</taxon>
        <taxon>Hemiptera</taxon>
        <taxon>Sternorrhyncha</taxon>
        <taxon>Aphidomorpha</taxon>
        <taxon>Aphidoidea</taxon>
        <taxon>Aphididae</taxon>
        <taxon>Macrosiphini</taxon>
        <taxon>Acyrthosiphon</taxon>
    </lineage>
</organism>
<dbReference type="Proteomes" id="UP000007819">
    <property type="component" value="Chromosome A2"/>
</dbReference>
<evidence type="ECO:0000313" key="3">
    <source>
        <dbReference type="Proteomes" id="UP000007819"/>
    </source>
</evidence>
<reference evidence="3" key="1">
    <citation type="submission" date="2010-06" db="EMBL/GenBank/DDBJ databases">
        <authorList>
            <person name="Jiang H."/>
            <person name="Abraham K."/>
            <person name="Ali S."/>
            <person name="Alsbrooks S.L."/>
            <person name="Anim B.N."/>
            <person name="Anosike U.S."/>
            <person name="Attaway T."/>
            <person name="Bandaranaike D.P."/>
            <person name="Battles P.K."/>
            <person name="Bell S.N."/>
            <person name="Bell A.V."/>
            <person name="Beltran B."/>
            <person name="Bickham C."/>
            <person name="Bustamante Y."/>
            <person name="Caleb T."/>
            <person name="Canada A."/>
            <person name="Cardenas V."/>
            <person name="Carter K."/>
            <person name="Chacko J."/>
            <person name="Chandrabose M.N."/>
            <person name="Chavez D."/>
            <person name="Chavez A."/>
            <person name="Chen L."/>
            <person name="Chu H.-S."/>
            <person name="Claassen K.J."/>
            <person name="Cockrell R."/>
            <person name="Collins M."/>
            <person name="Cooper J.A."/>
            <person name="Cree A."/>
            <person name="Curry S.M."/>
            <person name="Da Y."/>
            <person name="Dao M.D."/>
            <person name="Das B."/>
            <person name="Davila M.-L."/>
            <person name="Davy-Carroll L."/>
            <person name="Denson S."/>
            <person name="Dinh H."/>
            <person name="Ebong V.E."/>
            <person name="Edwards J.R."/>
            <person name="Egan A."/>
            <person name="El-Daye J."/>
            <person name="Escobedo L."/>
            <person name="Fernandez S."/>
            <person name="Fernando P.R."/>
            <person name="Flagg N."/>
            <person name="Forbes L.D."/>
            <person name="Fowler R.G."/>
            <person name="Fu Q."/>
            <person name="Gabisi R.A."/>
            <person name="Ganer J."/>
            <person name="Garbino Pronczuk A."/>
            <person name="Garcia R.M."/>
            <person name="Garner T."/>
            <person name="Garrett T.E."/>
            <person name="Gonzalez D.A."/>
            <person name="Hamid H."/>
            <person name="Hawkins E.S."/>
            <person name="Hirani K."/>
            <person name="Hogues M.E."/>
            <person name="Hollins B."/>
            <person name="Hsiao C.-H."/>
            <person name="Jabil R."/>
            <person name="James M.L."/>
            <person name="Jhangiani S.N."/>
            <person name="Johnson B."/>
            <person name="Johnson Q."/>
            <person name="Joshi V."/>
            <person name="Kalu J.B."/>
            <person name="Kam C."/>
            <person name="Kashfia A."/>
            <person name="Keebler J."/>
            <person name="Kisamo H."/>
            <person name="Kovar C.L."/>
            <person name="Lago L.A."/>
            <person name="Lai C.-Y."/>
            <person name="Laidlaw J."/>
            <person name="Lara F."/>
            <person name="Le T.-K."/>
            <person name="Lee S.L."/>
            <person name="Legall F.H."/>
            <person name="Lemon S.J."/>
            <person name="Lewis L.R."/>
            <person name="Li B."/>
            <person name="Liu Y."/>
            <person name="Liu Y.-S."/>
            <person name="Lopez J."/>
            <person name="Lozado R.J."/>
            <person name="Lu J."/>
            <person name="Madu R.C."/>
            <person name="Maheshwari M."/>
            <person name="Maheshwari R."/>
            <person name="Malloy K."/>
            <person name="Martinez E."/>
            <person name="Mathew T."/>
            <person name="Mercado I.C."/>
            <person name="Mercado C."/>
            <person name="Meyer B."/>
            <person name="Montgomery K."/>
            <person name="Morgan M.B."/>
            <person name="Munidasa M."/>
            <person name="Nazareth L.V."/>
            <person name="Nelson J."/>
            <person name="Ng B.M."/>
            <person name="Nguyen N.B."/>
            <person name="Nguyen P.Q."/>
            <person name="Nguyen T."/>
            <person name="Obregon M."/>
            <person name="Okwuonu G.O."/>
            <person name="Onwere C.G."/>
            <person name="Orozco G."/>
            <person name="Parra A."/>
            <person name="Patel S."/>
            <person name="Patil S."/>
            <person name="Perez A."/>
            <person name="Perez Y."/>
            <person name="Pham C."/>
            <person name="Primus E.L."/>
            <person name="Pu L.-L."/>
            <person name="Puazo M."/>
            <person name="Qin X."/>
            <person name="Quiroz J.B."/>
            <person name="Reese J."/>
            <person name="Richards S."/>
            <person name="Rives C.M."/>
            <person name="Robberts R."/>
            <person name="Ruiz S.J."/>
            <person name="Ruiz M.J."/>
            <person name="Santibanez J."/>
            <person name="Schneider B.W."/>
            <person name="Sisson I."/>
            <person name="Smith M."/>
            <person name="Sodergren E."/>
            <person name="Song X.-Z."/>
            <person name="Song B.B."/>
            <person name="Summersgill H."/>
            <person name="Thelus R."/>
            <person name="Thornton R.D."/>
            <person name="Trejos Z.Y."/>
            <person name="Usmani K."/>
            <person name="Vattathil S."/>
            <person name="Villasana D."/>
            <person name="Walker D.L."/>
            <person name="Wang S."/>
            <person name="Wang K."/>
            <person name="White C.S."/>
            <person name="Williams A.C."/>
            <person name="Williamson J."/>
            <person name="Wilson K."/>
            <person name="Woghiren I.O."/>
            <person name="Woodworth J.R."/>
            <person name="Worley K.C."/>
            <person name="Wright R.A."/>
            <person name="Wu W."/>
            <person name="Young L."/>
            <person name="Zhang L."/>
            <person name="Zhang J."/>
            <person name="Zhu Y."/>
            <person name="Muzny D.M."/>
            <person name="Weinstock G."/>
            <person name="Gibbs R.A."/>
        </authorList>
    </citation>
    <scope>NUCLEOTIDE SEQUENCE [LARGE SCALE GENOMIC DNA]</scope>
    <source>
        <strain evidence="3">LSR1</strain>
    </source>
</reference>
<dbReference type="Pfam" id="PF05699">
    <property type="entry name" value="Dimer_Tnp_hAT"/>
    <property type="match status" value="1"/>
</dbReference>
<dbReference type="EnsemblMetazoa" id="XM_029490012.1">
    <property type="protein sequence ID" value="XP_029345872.1"/>
    <property type="gene ID" value="LOC100571404"/>
</dbReference>
<protein>
    <recommendedName>
        <fullName evidence="1">HAT C-terminal dimerisation domain-containing protein</fullName>
    </recommendedName>
</protein>
<name>A0A8R2JS62_ACYPI</name>
<dbReference type="AlphaFoldDB" id="A0A8R2JS62"/>
<dbReference type="GeneID" id="100571404"/>
<feature type="domain" description="HAT C-terminal dimerisation" evidence="1">
    <location>
        <begin position="352"/>
        <end position="400"/>
    </location>
</feature>
<evidence type="ECO:0000259" key="1">
    <source>
        <dbReference type="Pfam" id="PF05699"/>
    </source>
</evidence>
<dbReference type="InterPro" id="IPR008906">
    <property type="entry name" value="HATC_C_dom"/>
</dbReference>
<dbReference type="GO" id="GO:0046983">
    <property type="term" value="F:protein dimerization activity"/>
    <property type="evidence" value="ECO:0007669"/>
    <property type="project" value="InterPro"/>
</dbReference>
<accession>A0A8R2JS62</accession>
<dbReference type="SUPFAM" id="SSF53098">
    <property type="entry name" value="Ribonuclease H-like"/>
    <property type="match status" value="1"/>
</dbReference>
<dbReference type="PANTHER" id="PTHR45913:SF19">
    <property type="entry name" value="LOW QUALITY PROTEIN: ZINC FINGER BED DOMAIN-CONTAINING PROTEIN 5-LIKE"/>
    <property type="match status" value="1"/>
</dbReference>
<sequence>MNKAVVLNRKKKPHTIGEELILPACKEIVDVMFGKEAAEQISNIPLSNDTVRRRIITMSEDIVKNVNEILQKDKEFALQLDESTDVSGKSQLISFIRFVNEEKIIEQFLFCRELQTTTTGVDIFNAVDNYFEENNMVWSNCISICTDGAAAMTGRFKGFLTLAKNKKPNLITIHCFLHREALMVKSSDGGELSDVLKTVIEMINYIKKRPVKCRIFEELCKNIGTKHTTLLYHTEIRWLSRGKILNRVLELQDQLQIFFEAENINNYANKIDDQMWCAKLAYLADIFQKLNVLNSSMQGRKENIISTISLYGPSGEENIKNANLSSTEKEQLLEISSDTTLKSKFYMSENDSFWISLQNEYPEVSKKALQILLPFSTSYMCESAFSILEVTKTKKRSTLKDIESELRVSLSKIRPRIEDLCSIRQSQVSH</sequence>
<dbReference type="InterPro" id="IPR012337">
    <property type="entry name" value="RNaseH-like_sf"/>
</dbReference>
<dbReference type="KEGG" id="api:100571404"/>
<dbReference type="OrthoDB" id="6609733at2759"/>
<keyword evidence="3" id="KW-1185">Reference proteome</keyword>
<dbReference type="PANTHER" id="PTHR45913">
    <property type="entry name" value="EPM2A-INTERACTING PROTEIN 1"/>
    <property type="match status" value="1"/>
</dbReference>
<proteinExistence type="predicted"/>
<dbReference type="RefSeq" id="XP_029345872.1">
    <property type="nucleotide sequence ID" value="XM_029490012.1"/>
</dbReference>